<evidence type="ECO:0000313" key="2">
    <source>
        <dbReference type="EMBL" id="NER32269.1"/>
    </source>
</evidence>
<dbReference type="EMBL" id="JAAHFQ010001148">
    <property type="protein sequence ID" value="NER32269.1"/>
    <property type="molecule type" value="Genomic_DNA"/>
</dbReference>
<feature type="chain" id="PRO_5025527513" evidence="1">
    <location>
        <begin position="26"/>
        <end position="97"/>
    </location>
</feature>
<dbReference type="AlphaFoldDB" id="A0A6B3NGI6"/>
<keyword evidence="2" id="KW-0378">Hydrolase</keyword>
<dbReference type="SUPFAM" id="SSF53474">
    <property type="entry name" value="alpha/beta-Hydrolases"/>
    <property type="match status" value="1"/>
</dbReference>
<dbReference type="Gene3D" id="3.40.50.1820">
    <property type="entry name" value="alpha/beta hydrolase"/>
    <property type="match status" value="1"/>
</dbReference>
<name>A0A6B3NGI6_9CYAN</name>
<dbReference type="GO" id="GO:0016787">
    <property type="term" value="F:hydrolase activity"/>
    <property type="evidence" value="ECO:0007669"/>
    <property type="project" value="UniProtKB-KW"/>
</dbReference>
<gene>
    <name evidence="2" type="ORF">F6J89_32885</name>
</gene>
<comment type="caution">
    <text evidence="2">The sequence shown here is derived from an EMBL/GenBank/DDBJ whole genome shotgun (WGS) entry which is preliminary data.</text>
</comment>
<evidence type="ECO:0000256" key="1">
    <source>
        <dbReference type="SAM" id="SignalP"/>
    </source>
</evidence>
<protein>
    <submittedName>
        <fullName evidence="2">Alpha/beta hydrolase</fullName>
    </submittedName>
</protein>
<organism evidence="2">
    <name type="scientific">Symploca sp. SIO1C4</name>
    <dbReference type="NCBI Taxonomy" id="2607765"/>
    <lineage>
        <taxon>Bacteria</taxon>
        <taxon>Bacillati</taxon>
        <taxon>Cyanobacteriota</taxon>
        <taxon>Cyanophyceae</taxon>
        <taxon>Coleofasciculales</taxon>
        <taxon>Coleofasciculaceae</taxon>
        <taxon>Symploca</taxon>
    </lineage>
</organism>
<dbReference type="InterPro" id="IPR029058">
    <property type="entry name" value="AB_hydrolase_fold"/>
</dbReference>
<feature type="signal peptide" evidence="1">
    <location>
        <begin position="1"/>
        <end position="25"/>
    </location>
</feature>
<sequence length="97" mass="10512">MGKMSRRKFILQTCATISASLLLKACTRYPAATKNPTNSDLGGQSLSLQFISVPPANSQKPTKLLVCLHGFGANAQDLISIAQLLNLPDYQFLFLEA</sequence>
<feature type="non-terminal residue" evidence="2">
    <location>
        <position position="97"/>
    </location>
</feature>
<accession>A0A6B3NGI6</accession>
<proteinExistence type="predicted"/>
<reference evidence="2" key="1">
    <citation type="submission" date="2019-11" db="EMBL/GenBank/DDBJ databases">
        <title>Genomic insights into an expanded diversity of filamentous marine cyanobacteria reveals the extraordinary biosynthetic potential of Moorea and Okeania.</title>
        <authorList>
            <person name="Ferreira Leao T."/>
            <person name="Wang M."/>
            <person name="Moss N."/>
            <person name="Da Silva R."/>
            <person name="Sanders J."/>
            <person name="Nurk S."/>
            <person name="Gurevich A."/>
            <person name="Humphrey G."/>
            <person name="Reher R."/>
            <person name="Zhu Q."/>
            <person name="Belda-Ferre P."/>
            <person name="Glukhov E."/>
            <person name="Rex R."/>
            <person name="Dorrestein P.C."/>
            <person name="Knight R."/>
            <person name="Pevzner P."/>
            <person name="Gerwick W.H."/>
            <person name="Gerwick L."/>
        </authorList>
    </citation>
    <scope>NUCLEOTIDE SEQUENCE</scope>
    <source>
        <strain evidence="2">SIO1C4</strain>
    </source>
</reference>
<keyword evidence="1" id="KW-0732">Signal</keyword>